<evidence type="ECO:0000313" key="6">
    <source>
        <dbReference type="EMBL" id="KAK1677791.1"/>
    </source>
</evidence>
<dbReference type="InterPro" id="IPR035669">
    <property type="entry name" value="SGNH_plant_lipase-like"/>
</dbReference>
<evidence type="ECO:0000256" key="5">
    <source>
        <dbReference type="SAM" id="Phobius"/>
    </source>
</evidence>
<dbReference type="InterPro" id="IPR001087">
    <property type="entry name" value="GDSL"/>
</dbReference>
<dbReference type="Gene3D" id="3.40.50.1110">
    <property type="entry name" value="SGNH hydrolase"/>
    <property type="match status" value="1"/>
</dbReference>
<evidence type="ECO:0000256" key="1">
    <source>
        <dbReference type="ARBA" id="ARBA00008668"/>
    </source>
</evidence>
<evidence type="ECO:0000256" key="4">
    <source>
        <dbReference type="ARBA" id="ARBA00023180"/>
    </source>
</evidence>
<keyword evidence="5" id="KW-0812">Transmembrane</keyword>
<evidence type="ECO:0000256" key="3">
    <source>
        <dbReference type="ARBA" id="ARBA00022801"/>
    </source>
</evidence>
<comment type="caution">
    <text evidence="6">The sequence shown here is derived from an EMBL/GenBank/DDBJ whole genome shotgun (WGS) entry which is preliminary data.</text>
</comment>
<sequence>MELTSSPASVRLGPAVLRFLAVVALLTIAVAVASSRQLLPIISWYASAQRRAATGGGARCVMFNFGDSNSDTGGLAAGAGFRLHSPFGRRFFGRPSGRFSDGRLYIDFLCERLGLDHLSPYLESSGVSFSHGANFAAAGAATAQTVDSGQFSLPTQLRQFRHFKARTAELLPLGLGSGITEDEFRQAVYSFDIGQNDISLAFTANLTQERILRIVVPAIATRIRNAVKKVYEAGGRKFVLYDTGPFGCLPSTLSQLGTRRGSGGDDGEEEVDGVGCLARHNAVAEALNARLRLLRRDLAAELPGATVVSVDMYGIKYGLVANHTAHGFSRPLTACCGAGGPPYNYEPGAACGSAKAKACPEADGDRYISWDGVHYTEAANRIVADKILSSEHNTPRLRLQQLCNQST</sequence>
<reference evidence="6" key="1">
    <citation type="submission" date="2023-07" db="EMBL/GenBank/DDBJ databases">
        <title>A chromosome-level genome assembly of Lolium multiflorum.</title>
        <authorList>
            <person name="Chen Y."/>
            <person name="Copetti D."/>
            <person name="Kolliker R."/>
            <person name="Studer B."/>
        </authorList>
    </citation>
    <scope>NUCLEOTIDE SEQUENCE</scope>
    <source>
        <strain evidence="6">02402/16</strain>
        <tissue evidence="6">Leaf</tissue>
    </source>
</reference>
<organism evidence="6 7">
    <name type="scientific">Lolium multiflorum</name>
    <name type="common">Italian ryegrass</name>
    <name type="synonym">Lolium perenne subsp. multiflorum</name>
    <dbReference type="NCBI Taxonomy" id="4521"/>
    <lineage>
        <taxon>Eukaryota</taxon>
        <taxon>Viridiplantae</taxon>
        <taxon>Streptophyta</taxon>
        <taxon>Embryophyta</taxon>
        <taxon>Tracheophyta</taxon>
        <taxon>Spermatophyta</taxon>
        <taxon>Magnoliopsida</taxon>
        <taxon>Liliopsida</taxon>
        <taxon>Poales</taxon>
        <taxon>Poaceae</taxon>
        <taxon>BOP clade</taxon>
        <taxon>Pooideae</taxon>
        <taxon>Poodae</taxon>
        <taxon>Poeae</taxon>
        <taxon>Poeae Chloroplast Group 2 (Poeae type)</taxon>
        <taxon>Loliodinae</taxon>
        <taxon>Loliinae</taxon>
        <taxon>Lolium</taxon>
    </lineage>
</organism>
<evidence type="ECO:0000256" key="2">
    <source>
        <dbReference type="ARBA" id="ARBA00022729"/>
    </source>
</evidence>
<dbReference type="InterPro" id="IPR036514">
    <property type="entry name" value="SGNH_hydro_sf"/>
</dbReference>
<dbReference type="CDD" id="cd01837">
    <property type="entry name" value="SGNH_plant_lipase_like"/>
    <property type="match status" value="1"/>
</dbReference>
<dbReference type="AlphaFoldDB" id="A0AAD8WT24"/>
<dbReference type="Proteomes" id="UP001231189">
    <property type="component" value="Unassembled WGS sequence"/>
</dbReference>
<feature type="transmembrane region" description="Helical" evidence="5">
    <location>
        <begin position="12"/>
        <end position="33"/>
    </location>
</feature>
<evidence type="ECO:0008006" key="8">
    <source>
        <dbReference type="Google" id="ProtNLM"/>
    </source>
</evidence>
<evidence type="ECO:0000313" key="7">
    <source>
        <dbReference type="Proteomes" id="UP001231189"/>
    </source>
</evidence>
<keyword evidence="7" id="KW-1185">Reference proteome</keyword>
<dbReference type="EMBL" id="JAUUTY010000002">
    <property type="protein sequence ID" value="KAK1677791.1"/>
    <property type="molecule type" value="Genomic_DNA"/>
</dbReference>
<gene>
    <name evidence="6" type="ORF">QYE76_038639</name>
</gene>
<keyword evidence="5" id="KW-0472">Membrane</keyword>
<dbReference type="SUPFAM" id="SSF52266">
    <property type="entry name" value="SGNH hydrolase"/>
    <property type="match status" value="1"/>
</dbReference>
<proteinExistence type="inferred from homology"/>
<accession>A0AAD8WT24</accession>
<protein>
    <recommendedName>
        <fullName evidence="8">GDSL esterase/lipase</fullName>
    </recommendedName>
</protein>
<dbReference type="GO" id="GO:0016788">
    <property type="term" value="F:hydrolase activity, acting on ester bonds"/>
    <property type="evidence" value="ECO:0007669"/>
    <property type="project" value="InterPro"/>
</dbReference>
<keyword evidence="2" id="KW-0732">Signal</keyword>
<dbReference type="PANTHER" id="PTHR22835:SF676">
    <property type="entry name" value="GDSL ESTERASE_LIPASE"/>
    <property type="match status" value="1"/>
</dbReference>
<name>A0AAD8WT24_LOLMU</name>
<dbReference type="Pfam" id="PF00657">
    <property type="entry name" value="Lipase_GDSL"/>
    <property type="match status" value="1"/>
</dbReference>
<dbReference type="PANTHER" id="PTHR22835">
    <property type="entry name" value="ZINC FINGER FYVE DOMAIN CONTAINING PROTEIN"/>
    <property type="match status" value="1"/>
</dbReference>
<keyword evidence="4" id="KW-0325">Glycoprotein</keyword>
<keyword evidence="5" id="KW-1133">Transmembrane helix</keyword>
<keyword evidence="3" id="KW-0378">Hydrolase</keyword>
<comment type="similarity">
    <text evidence="1">Belongs to the 'GDSL' lipolytic enzyme family.</text>
</comment>